<evidence type="ECO:0000256" key="1">
    <source>
        <dbReference type="SAM" id="Phobius"/>
    </source>
</evidence>
<feature type="transmembrane region" description="Helical" evidence="1">
    <location>
        <begin position="353"/>
        <end position="376"/>
    </location>
</feature>
<feature type="transmembrane region" description="Helical" evidence="1">
    <location>
        <begin position="276"/>
        <end position="301"/>
    </location>
</feature>
<evidence type="ECO:0000313" key="2">
    <source>
        <dbReference type="EMBL" id="KJL32778.1"/>
    </source>
</evidence>
<feature type="transmembrane region" description="Helical" evidence="1">
    <location>
        <begin position="388"/>
        <end position="412"/>
    </location>
</feature>
<keyword evidence="3" id="KW-1185">Reference proteome</keyword>
<feature type="transmembrane region" description="Helical" evidence="1">
    <location>
        <begin position="753"/>
        <end position="780"/>
    </location>
</feature>
<name>A0A0F0LI14_9MICO</name>
<keyword evidence="1" id="KW-1133">Transmembrane helix</keyword>
<dbReference type="STRING" id="582680.RS86_02560"/>
<feature type="transmembrane region" description="Helical" evidence="1">
    <location>
        <begin position="432"/>
        <end position="454"/>
    </location>
</feature>
<reference evidence="2 3" key="1">
    <citation type="submission" date="2015-02" db="EMBL/GenBank/DDBJ databases">
        <title>Draft genome sequences of ten Microbacterium spp. with emphasis on heavy metal contaminated environments.</title>
        <authorList>
            <person name="Corretto E."/>
        </authorList>
    </citation>
    <scope>NUCLEOTIDE SEQUENCE [LARGE SCALE GENOMIC DNA]</scope>
    <source>
        <strain evidence="2 3">ARN176</strain>
    </source>
</reference>
<feature type="transmembrane region" description="Helical" evidence="1">
    <location>
        <begin position="313"/>
        <end position="341"/>
    </location>
</feature>
<evidence type="ECO:0008006" key="4">
    <source>
        <dbReference type="Google" id="ProtNLM"/>
    </source>
</evidence>
<feature type="transmembrane region" description="Helical" evidence="1">
    <location>
        <begin position="480"/>
        <end position="505"/>
    </location>
</feature>
<sequence>MTFAVRRARQQTARLLLVLLAAGLVVLGVGGLDALSGRLVDHGVRQVAEHAESGTRVATVTALSTEDPAAQDRAVRAAIAKAFAGAPVAVSRTAVSQISLGNPDAVQAIGGEGVTDRGDLVDGAWPARSGEAAVLTAAAEIRGWRIGDRIRLGADASGGTVEVLVVGTWRAKDPAAPAWAGDPAVASGDSGGAAGPVLITDDDMTRLWTTPTVTWTIAPIALTADSLSAYRAGLARLPQLPAKVDPDSRSSTAVGGSLGDLLDRQTRAVGVARGMMAVPTAIIVALGAIAIAVILTSVAGARREELRLIRARGAAVTGIAAGAAGEAAAATGAGAVLALIVMLPLASPGLPTIVAAALTVLIAAAAAAVTAARASAPTSGTRSDAGRGIVTALLVPTLIVTALAAFALWQLFAQGGVISEGGAADPVASAAGAVALLALGLLVPVLAVLVAAVAERAARSGRGIMPVLPLRQIARRAGSVAVAILCMALAAGSATMALGAAPLAAAVDRSEVRAALGLDVRVSVAGQGAVPLTATEAAALPMVTRAAEVLSRDADIGSDAVAFLAADPSAEAIPASDQSAIAGGSGSVLPVAITAALAQRLGAVRGTTFSITLRPEGTRLPAQVAAIVPTIAGIGSGPGILADRKAAAARAGGLPSNELWLSTSDASAAATEVRTRASTPMRILTAAAVSTAPVTGTATILLTIGSAAAALLGLLGFLAAVAADRSRRNEERTALRALGLGAGRQRSARLGEVTGIAVFGLLGGAAAGFAVVALVLPVMWGSGA</sequence>
<protein>
    <recommendedName>
        <fullName evidence="4">FtsX-like permease family protein</fullName>
    </recommendedName>
</protein>
<keyword evidence="1" id="KW-0472">Membrane</keyword>
<dbReference type="Proteomes" id="UP000033740">
    <property type="component" value="Unassembled WGS sequence"/>
</dbReference>
<dbReference type="EMBL" id="JYIX01000036">
    <property type="protein sequence ID" value="KJL32778.1"/>
    <property type="molecule type" value="Genomic_DNA"/>
</dbReference>
<proteinExistence type="predicted"/>
<keyword evidence="1" id="KW-0812">Transmembrane</keyword>
<comment type="caution">
    <text evidence="2">The sequence shown here is derived from an EMBL/GenBank/DDBJ whole genome shotgun (WGS) entry which is preliminary data.</text>
</comment>
<dbReference type="PATRIC" id="fig|582680.6.peg.2628"/>
<organism evidence="2 3">
    <name type="scientific">Microbacterium azadirachtae</name>
    <dbReference type="NCBI Taxonomy" id="582680"/>
    <lineage>
        <taxon>Bacteria</taxon>
        <taxon>Bacillati</taxon>
        <taxon>Actinomycetota</taxon>
        <taxon>Actinomycetes</taxon>
        <taxon>Micrococcales</taxon>
        <taxon>Microbacteriaceae</taxon>
        <taxon>Microbacterium</taxon>
    </lineage>
</organism>
<accession>A0A0F0LI14</accession>
<evidence type="ECO:0000313" key="3">
    <source>
        <dbReference type="Proteomes" id="UP000033740"/>
    </source>
</evidence>
<feature type="transmembrane region" description="Helical" evidence="1">
    <location>
        <begin position="700"/>
        <end position="723"/>
    </location>
</feature>
<dbReference type="AlphaFoldDB" id="A0A0F0LI14"/>
<gene>
    <name evidence="2" type="ORF">RS86_02560</name>
</gene>
<dbReference type="RefSeq" id="WP_152642161.1">
    <property type="nucleotide sequence ID" value="NZ_JYIX01000036.1"/>
</dbReference>